<reference evidence="2" key="1">
    <citation type="journal article" date="2023" name="Nat. Plants">
        <title>Single-cell RNA sequencing provides a high-resolution roadmap for understanding the multicellular compartmentation of specialized metabolism.</title>
        <authorList>
            <person name="Sun S."/>
            <person name="Shen X."/>
            <person name="Li Y."/>
            <person name="Li Y."/>
            <person name="Wang S."/>
            <person name="Li R."/>
            <person name="Zhang H."/>
            <person name="Shen G."/>
            <person name="Guo B."/>
            <person name="Wei J."/>
            <person name="Xu J."/>
            <person name="St-Pierre B."/>
            <person name="Chen S."/>
            <person name="Sun C."/>
        </authorList>
    </citation>
    <scope>NUCLEOTIDE SEQUENCE [LARGE SCALE GENOMIC DNA]</scope>
</reference>
<comment type="caution">
    <text evidence="1">The sequence shown here is derived from an EMBL/GenBank/DDBJ whole genome shotgun (WGS) entry which is preliminary data.</text>
</comment>
<gene>
    <name evidence="1" type="ORF">M9H77_03461</name>
</gene>
<accession>A0ACC0CBQ1</accession>
<dbReference type="EMBL" id="CM044701">
    <property type="protein sequence ID" value="KAI5682233.1"/>
    <property type="molecule type" value="Genomic_DNA"/>
</dbReference>
<keyword evidence="2" id="KW-1185">Reference proteome</keyword>
<evidence type="ECO:0000313" key="1">
    <source>
        <dbReference type="EMBL" id="KAI5682233.1"/>
    </source>
</evidence>
<protein>
    <submittedName>
        <fullName evidence="1">Uncharacterized protein</fullName>
    </submittedName>
</protein>
<evidence type="ECO:0000313" key="2">
    <source>
        <dbReference type="Proteomes" id="UP001060085"/>
    </source>
</evidence>
<organism evidence="1 2">
    <name type="scientific">Catharanthus roseus</name>
    <name type="common">Madagascar periwinkle</name>
    <name type="synonym">Vinca rosea</name>
    <dbReference type="NCBI Taxonomy" id="4058"/>
    <lineage>
        <taxon>Eukaryota</taxon>
        <taxon>Viridiplantae</taxon>
        <taxon>Streptophyta</taxon>
        <taxon>Embryophyta</taxon>
        <taxon>Tracheophyta</taxon>
        <taxon>Spermatophyta</taxon>
        <taxon>Magnoliopsida</taxon>
        <taxon>eudicotyledons</taxon>
        <taxon>Gunneridae</taxon>
        <taxon>Pentapetalae</taxon>
        <taxon>asterids</taxon>
        <taxon>lamiids</taxon>
        <taxon>Gentianales</taxon>
        <taxon>Apocynaceae</taxon>
        <taxon>Rauvolfioideae</taxon>
        <taxon>Vinceae</taxon>
        <taxon>Catharanthinae</taxon>
        <taxon>Catharanthus</taxon>
    </lineage>
</organism>
<proteinExistence type="predicted"/>
<dbReference type="Proteomes" id="UP001060085">
    <property type="component" value="Linkage Group LG01"/>
</dbReference>
<name>A0ACC0CBQ1_CATRO</name>
<sequence>MKDVRSSGGFARGAATLAYLYRNLGQASWVGAKEMSGCMDILVLSYVRPGGETEREVVQAIYLEVCNVGSQIGAQISGPTHSFRHDDGRRGQVDFVQAQGEKGCLGFYMAWDACILRLC</sequence>